<comment type="caution">
    <text evidence="1">The sequence shown here is derived from an EMBL/GenBank/DDBJ whole genome shotgun (WGS) entry which is preliminary data.</text>
</comment>
<evidence type="ECO:0000313" key="2">
    <source>
        <dbReference type="Proteomes" id="UP000663868"/>
    </source>
</evidence>
<name>A0A819RFG9_9BILA</name>
<sequence>MYGVIIDGGAVILFRDAALSGIILPAKSVPPIPEFSRVWNGIALQLKTVRGREGSGFGSAVEFRNLEELGFRNSGIR</sequence>
<proteinExistence type="predicted"/>
<gene>
    <name evidence="1" type="ORF">KXQ929_LOCUS31558</name>
</gene>
<dbReference type="EMBL" id="CAJOBB010003644">
    <property type="protein sequence ID" value="CAF4051418.1"/>
    <property type="molecule type" value="Genomic_DNA"/>
</dbReference>
<dbReference type="AlphaFoldDB" id="A0A819RFG9"/>
<organism evidence="1 2">
    <name type="scientific">Adineta steineri</name>
    <dbReference type="NCBI Taxonomy" id="433720"/>
    <lineage>
        <taxon>Eukaryota</taxon>
        <taxon>Metazoa</taxon>
        <taxon>Spiralia</taxon>
        <taxon>Gnathifera</taxon>
        <taxon>Rotifera</taxon>
        <taxon>Eurotatoria</taxon>
        <taxon>Bdelloidea</taxon>
        <taxon>Adinetida</taxon>
        <taxon>Adinetidae</taxon>
        <taxon>Adineta</taxon>
    </lineage>
</organism>
<reference evidence="1" key="1">
    <citation type="submission" date="2021-02" db="EMBL/GenBank/DDBJ databases">
        <authorList>
            <person name="Nowell W R."/>
        </authorList>
    </citation>
    <scope>NUCLEOTIDE SEQUENCE</scope>
</reference>
<protein>
    <submittedName>
        <fullName evidence="1">Uncharacterized protein</fullName>
    </submittedName>
</protein>
<dbReference type="Proteomes" id="UP000663868">
    <property type="component" value="Unassembled WGS sequence"/>
</dbReference>
<accession>A0A819RFG9</accession>
<evidence type="ECO:0000313" key="1">
    <source>
        <dbReference type="EMBL" id="CAF4051418.1"/>
    </source>
</evidence>